<dbReference type="SUPFAM" id="SSF57756">
    <property type="entry name" value="Retrovirus zinc finger-like domains"/>
    <property type="match status" value="1"/>
</dbReference>
<dbReference type="Gene3D" id="4.10.60.10">
    <property type="entry name" value="Zinc finger, CCHC-type"/>
    <property type="match status" value="1"/>
</dbReference>
<dbReference type="EnsemblMetazoa" id="AFUN001067-RA">
    <property type="protein sequence ID" value="AFUN001067-PA"/>
    <property type="gene ID" value="AFUN001067"/>
</dbReference>
<dbReference type="InterPro" id="IPR001878">
    <property type="entry name" value="Znf_CCHC"/>
</dbReference>
<keyword evidence="1" id="KW-0862">Zinc</keyword>
<feature type="compositionally biased region" description="Polar residues" evidence="2">
    <location>
        <begin position="137"/>
        <end position="156"/>
    </location>
</feature>
<dbReference type="AlphaFoldDB" id="A0A182R4H5"/>
<dbReference type="STRING" id="62324.A0A182R4H5"/>
<evidence type="ECO:0000259" key="3">
    <source>
        <dbReference type="PROSITE" id="PS50158"/>
    </source>
</evidence>
<organism evidence="4">
    <name type="scientific">Anopheles funestus</name>
    <name type="common">African malaria mosquito</name>
    <dbReference type="NCBI Taxonomy" id="62324"/>
    <lineage>
        <taxon>Eukaryota</taxon>
        <taxon>Metazoa</taxon>
        <taxon>Ecdysozoa</taxon>
        <taxon>Arthropoda</taxon>
        <taxon>Hexapoda</taxon>
        <taxon>Insecta</taxon>
        <taxon>Pterygota</taxon>
        <taxon>Neoptera</taxon>
        <taxon>Endopterygota</taxon>
        <taxon>Diptera</taxon>
        <taxon>Nematocera</taxon>
        <taxon>Culicoidea</taxon>
        <taxon>Culicidae</taxon>
        <taxon>Anophelinae</taxon>
        <taxon>Anopheles</taxon>
    </lineage>
</organism>
<sequence length="438" mass="48441">MNTNQGKASSSGKGTIKSTRKASKATKKAAKQLAKSNYRSQPDDFDGGPNAEIISSLGLGGIDDLLIYDDSASELSADNYDKLASDYDLLLNDVEFLEAKEKLWDAERESLKKQISMLKLENATIQKKVTELESRLESTTAKGQSGPTTPSNNVTAIETQVPDVIAPAQTKEPEASEKNSAAQQAPKNEPPKQHRQHISKKSLKRTQDVIYVKPLPGHSYEDQLNALRNSDMCKEPYMMEKTRRVKNDVVLVVCKRTANSAELERIVREAIGDIGTVTKTTPTRMLTCTNFNRLVTATEVQQAILERYNVDVKLNNIRLVRTRKNLQRARIRVALRDVKKLEGKKLLIGKSTVTFQTEVQKPPEEEQCFRCMGLGHRANQCEEAQMLCYRCGTSGHRASGCKNTPKCLTCGGGHPTGSRKCQSSRPAEDPATAQATSE</sequence>
<protein>
    <recommendedName>
        <fullName evidence="3">CCHC-type domain-containing protein</fullName>
    </recommendedName>
</protein>
<proteinExistence type="predicted"/>
<dbReference type="GO" id="GO:0008270">
    <property type="term" value="F:zinc ion binding"/>
    <property type="evidence" value="ECO:0007669"/>
    <property type="project" value="UniProtKB-KW"/>
</dbReference>
<evidence type="ECO:0000313" key="4">
    <source>
        <dbReference type="EnsemblMetazoa" id="AFUN001067-PA"/>
    </source>
</evidence>
<feature type="region of interest" description="Disordered" evidence="2">
    <location>
        <begin position="169"/>
        <end position="203"/>
    </location>
</feature>
<feature type="compositionally biased region" description="Polar residues" evidence="2">
    <location>
        <begin position="1"/>
        <end position="13"/>
    </location>
</feature>
<dbReference type="VEuPathDB" id="VectorBase:AFUN2_002543"/>
<evidence type="ECO:0000256" key="2">
    <source>
        <dbReference type="SAM" id="MobiDB-lite"/>
    </source>
</evidence>
<accession>A0A182R4H5</accession>
<dbReference type="GO" id="GO:0003676">
    <property type="term" value="F:nucleic acid binding"/>
    <property type="evidence" value="ECO:0007669"/>
    <property type="project" value="InterPro"/>
</dbReference>
<evidence type="ECO:0000256" key="1">
    <source>
        <dbReference type="PROSITE-ProRule" id="PRU00047"/>
    </source>
</evidence>
<reference evidence="4" key="1">
    <citation type="submission" date="2020-05" db="UniProtKB">
        <authorList>
            <consortium name="EnsemblMetazoa"/>
        </authorList>
    </citation>
    <scope>IDENTIFICATION</scope>
    <source>
        <strain evidence="4">FUMOZ</strain>
    </source>
</reference>
<feature type="domain" description="CCHC-type" evidence="3">
    <location>
        <begin position="368"/>
        <end position="383"/>
    </location>
</feature>
<dbReference type="PROSITE" id="PS50158">
    <property type="entry name" value="ZF_CCHC"/>
    <property type="match status" value="2"/>
</dbReference>
<feature type="region of interest" description="Disordered" evidence="2">
    <location>
        <begin position="1"/>
        <end position="50"/>
    </location>
</feature>
<dbReference type="VEuPathDB" id="VectorBase:AFUN001067"/>
<keyword evidence="1" id="KW-0863">Zinc-finger</keyword>
<feature type="region of interest" description="Disordered" evidence="2">
    <location>
        <begin position="414"/>
        <end position="438"/>
    </location>
</feature>
<name>A0A182R4H5_ANOFN</name>
<feature type="region of interest" description="Disordered" evidence="2">
    <location>
        <begin position="136"/>
        <end position="156"/>
    </location>
</feature>
<feature type="compositionally biased region" description="Basic residues" evidence="2">
    <location>
        <begin position="193"/>
        <end position="203"/>
    </location>
</feature>
<keyword evidence="1" id="KW-0479">Metal-binding</keyword>
<dbReference type="InterPro" id="IPR036875">
    <property type="entry name" value="Znf_CCHC_sf"/>
</dbReference>
<feature type="compositionally biased region" description="Basic residues" evidence="2">
    <location>
        <begin position="18"/>
        <end position="30"/>
    </location>
</feature>
<dbReference type="SMART" id="SM00343">
    <property type="entry name" value="ZnF_C2HC"/>
    <property type="match status" value="2"/>
</dbReference>
<feature type="domain" description="CCHC-type" evidence="3">
    <location>
        <begin position="388"/>
        <end position="403"/>
    </location>
</feature>